<dbReference type="HOGENOM" id="CLU_2287970_0_0_6"/>
<evidence type="ECO:0000313" key="3">
    <source>
        <dbReference type="Proteomes" id="UP000002770"/>
    </source>
</evidence>
<dbReference type="InParanoid" id="G9ET49"/>
<evidence type="ECO:0000256" key="1">
    <source>
        <dbReference type="SAM" id="MobiDB-lite"/>
    </source>
</evidence>
<dbReference type="STRING" id="658187.LDG_8478"/>
<organism evidence="2 3">
    <name type="scientific">Legionella drancourtii LLAP12</name>
    <dbReference type="NCBI Taxonomy" id="658187"/>
    <lineage>
        <taxon>Bacteria</taxon>
        <taxon>Pseudomonadati</taxon>
        <taxon>Pseudomonadota</taxon>
        <taxon>Gammaproteobacteria</taxon>
        <taxon>Legionellales</taxon>
        <taxon>Legionellaceae</taxon>
        <taxon>Legionella</taxon>
    </lineage>
</organism>
<protein>
    <submittedName>
        <fullName evidence="2">Uncharacterized protein</fullName>
    </submittedName>
</protein>
<sequence>MATLNSGLGFFPSVAAMVPVSPEYAYRIASEIKKMKSQVEKAAQIRQAPANLAAVAELEKCETALNAAINGLAVTATSDMGATSAKPDNIHHEVASTPSLR</sequence>
<dbReference type="EMBL" id="JH413847">
    <property type="protein sequence ID" value="EHL29516.1"/>
    <property type="molecule type" value="Genomic_DNA"/>
</dbReference>
<evidence type="ECO:0000313" key="2">
    <source>
        <dbReference type="EMBL" id="EHL29516.1"/>
    </source>
</evidence>
<gene>
    <name evidence="2" type="ORF">LDG_8478</name>
</gene>
<dbReference type="RefSeq" id="WP_006872353.1">
    <property type="nucleotide sequence ID" value="NZ_JH413847.1"/>
</dbReference>
<reference evidence="2 3" key="1">
    <citation type="journal article" date="2011" name="BMC Genomics">
        <title>Insight into cross-talk between intra-amoebal pathogens.</title>
        <authorList>
            <person name="Gimenez G."/>
            <person name="Bertelli C."/>
            <person name="Moliner C."/>
            <person name="Robert C."/>
            <person name="Raoult D."/>
            <person name="Fournier P.E."/>
            <person name="Greub G."/>
        </authorList>
    </citation>
    <scope>NUCLEOTIDE SEQUENCE [LARGE SCALE GENOMIC DNA]</scope>
    <source>
        <strain evidence="2 3">LLAP12</strain>
    </source>
</reference>
<name>G9ET49_9GAMM</name>
<proteinExistence type="predicted"/>
<accession>G9ET49</accession>
<dbReference type="AlphaFoldDB" id="G9ET49"/>
<feature type="region of interest" description="Disordered" evidence="1">
    <location>
        <begin position="80"/>
        <end position="101"/>
    </location>
</feature>
<keyword evidence="3" id="KW-1185">Reference proteome</keyword>
<dbReference type="Proteomes" id="UP000002770">
    <property type="component" value="Unassembled WGS sequence"/>
</dbReference>